<proteinExistence type="predicted"/>
<dbReference type="Proteomes" id="UP001596398">
    <property type="component" value="Unassembled WGS sequence"/>
</dbReference>
<dbReference type="GeneID" id="79266904"/>
<dbReference type="InterPro" id="IPR006311">
    <property type="entry name" value="TAT_signal"/>
</dbReference>
<gene>
    <name evidence="2" type="ORF">ACFQJ4_07805</name>
</gene>
<evidence type="ECO:0000313" key="2">
    <source>
        <dbReference type="EMBL" id="MFC7235215.1"/>
    </source>
</evidence>
<comment type="caution">
    <text evidence="2">The sequence shown here is derived from an EMBL/GenBank/DDBJ whole genome shotgun (WGS) entry which is preliminary data.</text>
</comment>
<evidence type="ECO:0000259" key="1">
    <source>
        <dbReference type="Pfam" id="PF24041"/>
    </source>
</evidence>
<dbReference type="EMBL" id="JBHTAP010000001">
    <property type="protein sequence ID" value="MFC7235215.1"/>
    <property type="molecule type" value="Genomic_DNA"/>
</dbReference>
<organism evidence="2 3">
    <name type="scientific">Halosegnis marinus</name>
    <dbReference type="NCBI Taxonomy" id="3034023"/>
    <lineage>
        <taxon>Archaea</taxon>
        <taxon>Methanobacteriati</taxon>
        <taxon>Methanobacteriota</taxon>
        <taxon>Stenosarchaea group</taxon>
        <taxon>Halobacteria</taxon>
        <taxon>Halobacteriales</taxon>
        <taxon>Natronomonadaceae</taxon>
        <taxon>Halosegnis</taxon>
    </lineage>
</organism>
<name>A0ABD5ZPD1_9EURY</name>
<dbReference type="Pfam" id="PF24041">
    <property type="entry name" value="DUF7350"/>
    <property type="match status" value="1"/>
</dbReference>
<dbReference type="InterPro" id="IPR038482">
    <property type="entry name" value="Tp34-type_sf"/>
</dbReference>
<dbReference type="InterPro" id="IPR055774">
    <property type="entry name" value="DUF7350"/>
</dbReference>
<dbReference type="RefSeq" id="WP_276233349.1">
    <property type="nucleotide sequence ID" value="NZ_CP119802.1"/>
</dbReference>
<dbReference type="AlphaFoldDB" id="A0ABD5ZPD1"/>
<protein>
    <recommendedName>
        <fullName evidence="1">DUF7350 domain-containing protein</fullName>
    </recommendedName>
</protein>
<reference evidence="2 3" key="1">
    <citation type="journal article" date="2019" name="Int. J. Syst. Evol. Microbiol.">
        <title>The Global Catalogue of Microorganisms (GCM) 10K type strain sequencing project: providing services to taxonomists for standard genome sequencing and annotation.</title>
        <authorList>
            <consortium name="The Broad Institute Genomics Platform"/>
            <consortium name="The Broad Institute Genome Sequencing Center for Infectious Disease"/>
            <person name="Wu L."/>
            <person name="Ma J."/>
        </authorList>
    </citation>
    <scope>NUCLEOTIDE SEQUENCE [LARGE SCALE GENOMIC DNA]</scope>
    <source>
        <strain evidence="2 3">DT85</strain>
    </source>
</reference>
<accession>A0ABD5ZPD1</accession>
<feature type="domain" description="DUF7350" evidence="1">
    <location>
        <begin position="230"/>
        <end position="347"/>
    </location>
</feature>
<dbReference type="Gene3D" id="2.60.40.2480">
    <property type="entry name" value="Periplasmic metal-binding protein Tp34-type"/>
    <property type="match status" value="1"/>
</dbReference>
<evidence type="ECO:0000313" key="3">
    <source>
        <dbReference type="Proteomes" id="UP001596398"/>
    </source>
</evidence>
<sequence>MNRRRFLALAGSSALLAGCADTTDPATATPTPTAASDLPDGVYVQPYREGMAMQGTADAGDLRVAFMYTSPHRFWNVNGNEVSLTERSGNVHAMAAVWEPETGRVVPETGLSLEIERDGDLVSQEVIYPMLSQRMGYHYGGNFDLSGGDGTAADGEYTARVSVGGVPDAVALTGAYEGRFRAPATAEIPFVFDEEQRERVRSEEIDAYGQPGAVRPMDMMMPQAVAPPRDALPGTVFGAPNRDDALLATGAVSGEAAARFGADTYLYVSPRTRYNGLELPAMALSATVGGETVELRRTLDPELGFHYGAAVGELSGDIELSTGVPPQVARHEGYERAFLEMPPATVTV</sequence>
<dbReference type="PROSITE" id="PS51318">
    <property type="entry name" value="TAT"/>
    <property type="match status" value="1"/>
</dbReference>
<keyword evidence="3" id="KW-1185">Reference proteome</keyword>
<dbReference type="PROSITE" id="PS51257">
    <property type="entry name" value="PROKAR_LIPOPROTEIN"/>
    <property type="match status" value="1"/>
</dbReference>